<accession>G9PEZ0</accession>
<dbReference type="AlphaFoldDB" id="G9PEZ0"/>
<evidence type="ECO:0000313" key="1">
    <source>
        <dbReference type="EMBL" id="EHM88601.1"/>
    </source>
</evidence>
<reference evidence="1 2" key="1">
    <citation type="submission" date="2011-10" db="EMBL/GenBank/DDBJ databases">
        <title>The Genome Sequence of Actinomyces graevenitzii C83.</title>
        <authorList>
            <consortium name="The Broad Institute Genome Sequencing Platform"/>
            <consortium name="The Broad Institute Genome Sequencing Center for Infectious Disease"/>
            <person name="Earl A."/>
            <person name="Ward D."/>
            <person name="Feldgarden M."/>
            <person name="Gevers D."/>
            <person name="Sibley C.D."/>
            <person name="Field T.R."/>
            <person name="Grinwis M."/>
            <person name="Eshaghurshan C.S."/>
            <person name="Surette M.G."/>
            <person name="Young S.K."/>
            <person name="Zeng Q."/>
            <person name="Gargeya S."/>
            <person name="Fitzgerald M."/>
            <person name="Haas B."/>
            <person name="Abouelleil A."/>
            <person name="Alvarado L."/>
            <person name="Arachchi H.M."/>
            <person name="Berlin A."/>
            <person name="Brown A."/>
            <person name="Chapman S.B."/>
            <person name="Chen Z."/>
            <person name="Dunbar C."/>
            <person name="Freedman E."/>
            <person name="Gearin G."/>
            <person name="Goldberg J."/>
            <person name="Griggs A."/>
            <person name="Gujja S."/>
            <person name="Heiman D."/>
            <person name="Howarth C."/>
            <person name="Larson L."/>
            <person name="Lui A."/>
            <person name="MacDonald P.J.P."/>
            <person name="Montmayeur A."/>
            <person name="Murphy C."/>
            <person name="Neiman D."/>
            <person name="Pearson M."/>
            <person name="Priest M."/>
            <person name="Roberts A."/>
            <person name="Saif S."/>
            <person name="Shea T."/>
            <person name="Shenoy N."/>
            <person name="Sisk P."/>
            <person name="Stolte C."/>
            <person name="Sykes S."/>
            <person name="Wortman J."/>
            <person name="Nusbaum C."/>
            <person name="Birren B."/>
        </authorList>
    </citation>
    <scope>NUCLEOTIDE SEQUENCE [LARGE SCALE GENOMIC DNA]</scope>
    <source>
        <strain evidence="1 2">C83</strain>
    </source>
</reference>
<name>G9PEZ0_9ACTO</name>
<dbReference type="Proteomes" id="UP000003822">
    <property type="component" value="Unassembled WGS sequence"/>
</dbReference>
<dbReference type="STRING" id="435830.HMPREF0045_00814"/>
<protein>
    <submittedName>
        <fullName evidence="1">Uncharacterized protein</fullName>
    </submittedName>
</protein>
<gene>
    <name evidence="1" type="ORF">HMPREF0045_00814</name>
</gene>
<sequence length="62" mass="7135">MLVLAVILVVIISIGVAVIVTKVAPTCSYVQKIMYKHNYFELYNIINITFRKFSCMTNVRHN</sequence>
<keyword evidence="2" id="KW-1185">Reference proteome</keyword>
<comment type="caution">
    <text evidence="1">The sequence shown here is derived from an EMBL/GenBank/DDBJ whole genome shotgun (WGS) entry which is preliminary data.</text>
</comment>
<dbReference type="HOGENOM" id="CLU_2893692_0_0_11"/>
<organism evidence="1 2">
    <name type="scientific">Actinomyces graevenitzii C83</name>
    <dbReference type="NCBI Taxonomy" id="435830"/>
    <lineage>
        <taxon>Bacteria</taxon>
        <taxon>Bacillati</taxon>
        <taxon>Actinomycetota</taxon>
        <taxon>Actinomycetes</taxon>
        <taxon>Actinomycetales</taxon>
        <taxon>Actinomycetaceae</taxon>
        <taxon>Actinomyces</taxon>
    </lineage>
</organism>
<proteinExistence type="predicted"/>
<dbReference type="EMBL" id="ACRN01000004">
    <property type="protein sequence ID" value="EHM88601.1"/>
    <property type="molecule type" value="Genomic_DNA"/>
</dbReference>
<evidence type="ECO:0000313" key="2">
    <source>
        <dbReference type="Proteomes" id="UP000003822"/>
    </source>
</evidence>